<dbReference type="InterPro" id="IPR029056">
    <property type="entry name" value="Ribokinase-like"/>
</dbReference>
<dbReference type="Pfam" id="PF00294">
    <property type="entry name" value="PfkB"/>
    <property type="match status" value="1"/>
</dbReference>
<evidence type="ECO:0000259" key="4">
    <source>
        <dbReference type="Pfam" id="PF00294"/>
    </source>
</evidence>
<dbReference type="InterPro" id="IPR002173">
    <property type="entry name" value="Carboh/pur_kinase_PfkB_CS"/>
</dbReference>
<dbReference type="RefSeq" id="WP_210417929.1">
    <property type="nucleotide sequence ID" value="NZ_CP042913.1"/>
</dbReference>
<dbReference type="GO" id="GO:0008673">
    <property type="term" value="F:2-dehydro-3-deoxygluconokinase activity"/>
    <property type="evidence" value="ECO:0007669"/>
    <property type="project" value="UniProtKB-EC"/>
</dbReference>
<dbReference type="EMBL" id="CP042913">
    <property type="protein sequence ID" value="QEG34546.1"/>
    <property type="molecule type" value="Genomic_DNA"/>
</dbReference>
<dbReference type="InterPro" id="IPR011611">
    <property type="entry name" value="PfkB_dom"/>
</dbReference>
<dbReference type="PANTHER" id="PTHR43085">
    <property type="entry name" value="HEXOKINASE FAMILY MEMBER"/>
    <property type="match status" value="1"/>
</dbReference>
<keyword evidence="2 5" id="KW-0808">Transferase</keyword>
<dbReference type="EC" id="2.7.1.45" evidence="5"/>
<accession>A0A5B9QCA2</accession>
<evidence type="ECO:0000313" key="5">
    <source>
        <dbReference type="EMBL" id="QEG34546.1"/>
    </source>
</evidence>
<evidence type="ECO:0000256" key="1">
    <source>
        <dbReference type="ARBA" id="ARBA00010688"/>
    </source>
</evidence>
<dbReference type="InterPro" id="IPR050306">
    <property type="entry name" value="PfkB_Carbo_kinase"/>
</dbReference>
<keyword evidence="3 5" id="KW-0418">Kinase</keyword>
<dbReference type="PROSITE" id="PS00584">
    <property type="entry name" value="PFKB_KINASES_2"/>
    <property type="match status" value="1"/>
</dbReference>
<gene>
    <name evidence="5" type="primary">kdgK_2</name>
    <name evidence="5" type="ORF">Pr1d_18260</name>
</gene>
<evidence type="ECO:0000256" key="3">
    <source>
        <dbReference type="ARBA" id="ARBA00022777"/>
    </source>
</evidence>
<evidence type="ECO:0000313" key="6">
    <source>
        <dbReference type="Proteomes" id="UP000323917"/>
    </source>
</evidence>
<organism evidence="5 6">
    <name type="scientific">Bythopirellula goksoeyrii</name>
    <dbReference type="NCBI Taxonomy" id="1400387"/>
    <lineage>
        <taxon>Bacteria</taxon>
        <taxon>Pseudomonadati</taxon>
        <taxon>Planctomycetota</taxon>
        <taxon>Planctomycetia</taxon>
        <taxon>Pirellulales</taxon>
        <taxon>Lacipirellulaceae</taxon>
        <taxon>Bythopirellula</taxon>
    </lineage>
</organism>
<sequence>MSHIPHSTGPYTVVGLGEALFDCFGERAVLGGAPVNLAVHANQLLRHKNCHGVIASAIGDDPLGERLKKELASRRMTTEHLAVLADLPTGTVQVTVDAAGHPEYEITENVAWDRIEFTDSLSELAGKCSAVCFGTLAQRSPTSRKSIQQFLDTAKHALRVCDTNLRQQFYSAEVIESSLQAANVLKLNEEELTVIGELLQLESRNLSVDEQVAGIRERFDLSVVALTRGEAGTVLYSADERVEGKVPKYPRQPQADSVGAGDSCCAALIVGLLLEKPLAEIVALANRVGAFVASVQGATPELPVEILDRV</sequence>
<dbReference type="AlphaFoldDB" id="A0A5B9QCA2"/>
<reference evidence="5 6" key="1">
    <citation type="submission" date="2019-08" db="EMBL/GenBank/DDBJ databases">
        <title>Deep-cultivation of Planctomycetes and their phenomic and genomic characterization uncovers novel biology.</title>
        <authorList>
            <person name="Wiegand S."/>
            <person name="Jogler M."/>
            <person name="Boedeker C."/>
            <person name="Pinto D."/>
            <person name="Vollmers J."/>
            <person name="Rivas-Marin E."/>
            <person name="Kohn T."/>
            <person name="Peeters S.H."/>
            <person name="Heuer A."/>
            <person name="Rast P."/>
            <person name="Oberbeckmann S."/>
            <person name="Bunk B."/>
            <person name="Jeske O."/>
            <person name="Meyerdierks A."/>
            <person name="Storesund J.E."/>
            <person name="Kallscheuer N."/>
            <person name="Luecker S."/>
            <person name="Lage O.M."/>
            <person name="Pohl T."/>
            <person name="Merkel B.J."/>
            <person name="Hornburger P."/>
            <person name="Mueller R.-W."/>
            <person name="Bruemmer F."/>
            <person name="Labrenz M."/>
            <person name="Spormann A.M."/>
            <person name="Op den Camp H."/>
            <person name="Overmann J."/>
            <person name="Amann R."/>
            <person name="Jetten M.S.M."/>
            <person name="Mascher T."/>
            <person name="Medema M.H."/>
            <person name="Devos D.P."/>
            <person name="Kaster A.-K."/>
            <person name="Ovreas L."/>
            <person name="Rohde M."/>
            <person name="Galperin M.Y."/>
            <person name="Jogler C."/>
        </authorList>
    </citation>
    <scope>NUCLEOTIDE SEQUENCE [LARGE SCALE GENOMIC DNA]</scope>
    <source>
        <strain evidence="5 6">Pr1d</strain>
    </source>
</reference>
<feature type="domain" description="Carbohydrate kinase PfkB" evidence="4">
    <location>
        <begin position="29"/>
        <end position="303"/>
    </location>
</feature>
<dbReference type="PANTHER" id="PTHR43085:SF57">
    <property type="entry name" value="CARBOHYDRATE KINASE PFKB DOMAIN-CONTAINING PROTEIN"/>
    <property type="match status" value="1"/>
</dbReference>
<protein>
    <submittedName>
        <fullName evidence="5">2-dehydro-3-deoxygluconokinase</fullName>
        <ecNumber evidence="5">2.7.1.45</ecNumber>
    </submittedName>
</protein>
<dbReference type="Gene3D" id="3.40.1190.20">
    <property type="match status" value="1"/>
</dbReference>
<comment type="similarity">
    <text evidence="1">Belongs to the carbohydrate kinase PfkB family.</text>
</comment>
<dbReference type="CDD" id="cd01167">
    <property type="entry name" value="bac_FRK"/>
    <property type="match status" value="1"/>
</dbReference>
<evidence type="ECO:0000256" key="2">
    <source>
        <dbReference type="ARBA" id="ARBA00022679"/>
    </source>
</evidence>
<dbReference type="SUPFAM" id="SSF53613">
    <property type="entry name" value="Ribokinase-like"/>
    <property type="match status" value="1"/>
</dbReference>
<name>A0A5B9QCA2_9BACT</name>
<dbReference type="KEGG" id="bgok:Pr1d_18260"/>
<dbReference type="Proteomes" id="UP000323917">
    <property type="component" value="Chromosome"/>
</dbReference>
<keyword evidence="6" id="KW-1185">Reference proteome</keyword>
<proteinExistence type="inferred from homology"/>